<feature type="transmembrane region" description="Helical" evidence="5">
    <location>
        <begin position="247"/>
        <end position="268"/>
    </location>
</feature>
<feature type="transmembrane region" description="Helical" evidence="5">
    <location>
        <begin position="339"/>
        <end position="359"/>
    </location>
</feature>
<feature type="transmembrane region" description="Helical" evidence="5">
    <location>
        <begin position="146"/>
        <end position="168"/>
    </location>
</feature>
<feature type="transmembrane region" description="Helical" evidence="5">
    <location>
        <begin position="47"/>
        <end position="66"/>
    </location>
</feature>
<comment type="subcellular location">
    <subcellularLocation>
        <location evidence="1">Cell membrane</location>
        <topology evidence="1">Multi-pass membrane protein</topology>
    </subcellularLocation>
</comment>
<protein>
    <submittedName>
        <fullName evidence="7">MFS transporter</fullName>
    </submittedName>
</protein>
<dbReference type="PANTHER" id="PTHR23514">
    <property type="entry name" value="BYPASS OF STOP CODON PROTEIN 6"/>
    <property type="match status" value="1"/>
</dbReference>
<feature type="transmembrane region" description="Helical" evidence="5">
    <location>
        <begin position="215"/>
        <end position="235"/>
    </location>
</feature>
<evidence type="ECO:0000256" key="1">
    <source>
        <dbReference type="ARBA" id="ARBA00004651"/>
    </source>
</evidence>
<feature type="transmembrane region" description="Helical" evidence="5">
    <location>
        <begin position="365"/>
        <end position="385"/>
    </location>
</feature>
<keyword evidence="4 5" id="KW-0472">Membrane</keyword>
<dbReference type="RefSeq" id="WP_344046118.1">
    <property type="nucleotide sequence ID" value="NZ_BAAAPB010000003.1"/>
</dbReference>
<dbReference type="EMBL" id="BAAAPB010000003">
    <property type="protein sequence ID" value="GAA1967707.1"/>
    <property type="molecule type" value="Genomic_DNA"/>
</dbReference>
<dbReference type="SUPFAM" id="SSF103473">
    <property type="entry name" value="MFS general substrate transporter"/>
    <property type="match status" value="1"/>
</dbReference>
<feature type="transmembrane region" description="Helical" evidence="5">
    <location>
        <begin position="174"/>
        <end position="194"/>
    </location>
</feature>
<feature type="transmembrane region" description="Helical" evidence="5">
    <location>
        <begin position="304"/>
        <end position="327"/>
    </location>
</feature>
<evidence type="ECO:0000256" key="2">
    <source>
        <dbReference type="ARBA" id="ARBA00022692"/>
    </source>
</evidence>
<organism evidence="7 8">
    <name type="scientific">Nocardioides panacihumi</name>
    <dbReference type="NCBI Taxonomy" id="400774"/>
    <lineage>
        <taxon>Bacteria</taxon>
        <taxon>Bacillati</taxon>
        <taxon>Actinomycetota</taxon>
        <taxon>Actinomycetes</taxon>
        <taxon>Propionibacteriales</taxon>
        <taxon>Nocardioidaceae</taxon>
        <taxon>Nocardioides</taxon>
    </lineage>
</organism>
<evidence type="ECO:0000256" key="5">
    <source>
        <dbReference type="SAM" id="Phobius"/>
    </source>
</evidence>
<evidence type="ECO:0000313" key="7">
    <source>
        <dbReference type="EMBL" id="GAA1967707.1"/>
    </source>
</evidence>
<dbReference type="CDD" id="cd17393">
    <property type="entry name" value="MFS_MosC_like"/>
    <property type="match status" value="1"/>
</dbReference>
<evidence type="ECO:0000256" key="4">
    <source>
        <dbReference type="ARBA" id="ARBA00023136"/>
    </source>
</evidence>
<feature type="transmembrane region" description="Helical" evidence="5">
    <location>
        <begin position="280"/>
        <end position="298"/>
    </location>
</feature>
<dbReference type="InterPro" id="IPR020846">
    <property type="entry name" value="MFS_dom"/>
</dbReference>
<name>A0ABP5CRG5_9ACTN</name>
<reference evidence="8" key="1">
    <citation type="journal article" date="2019" name="Int. J. Syst. Evol. Microbiol.">
        <title>The Global Catalogue of Microorganisms (GCM) 10K type strain sequencing project: providing services to taxonomists for standard genome sequencing and annotation.</title>
        <authorList>
            <consortium name="The Broad Institute Genomics Platform"/>
            <consortium name="The Broad Institute Genome Sequencing Center for Infectious Disease"/>
            <person name="Wu L."/>
            <person name="Ma J."/>
        </authorList>
    </citation>
    <scope>NUCLEOTIDE SEQUENCE [LARGE SCALE GENOMIC DNA]</scope>
    <source>
        <strain evidence="8">JCM 15309</strain>
    </source>
</reference>
<dbReference type="InterPro" id="IPR011701">
    <property type="entry name" value="MFS"/>
</dbReference>
<sequence>MTITTPPPSLLKTRTSVALSFALNGLLFATLVSRFPDVRSDLSLTNSALGLLLISASIGSVLSLPLSGRVIERFKPRATVRGSSLVVGAGLLVTAVGATVLGQPLVAAVGLFAYGVGTSLWDVAMNVEGAEVERRLGRTIMPRFHAAWSLGSIAGAGIGILMAALSVPVVVHDALIGVIAVALAIRTAGTFLPVEEQAHVSDEPRVSAWREPRTLLIGLMVLCYATVEGTANDWLSLAVIDGYDTPHWVGVAGFSVFVIAMTTGRLVGPIALDRLGRAPVLWICSGAAAVGVLITVYGGSLAVMFVGIVVWGLGASLGFPVGMSAAADDPARAAARVSAVATIGYAAFLAGPPLLGVLGDAVGTLQALVVVAVLMVPASLTVFAARPRAHVSP</sequence>
<feature type="transmembrane region" description="Helical" evidence="5">
    <location>
        <begin position="17"/>
        <end position="35"/>
    </location>
</feature>
<keyword evidence="3 5" id="KW-1133">Transmembrane helix</keyword>
<feature type="transmembrane region" description="Helical" evidence="5">
    <location>
        <begin position="105"/>
        <end position="125"/>
    </location>
</feature>
<proteinExistence type="predicted"/>
<feature type="transmembrane region" description="Helical" evidence="5">
    <location>
        <begin position="78"/>
        <end position="99"/>
    </location>
</feature>
<comment type="caution">
    <text evidence="7">The sequence shown here is derived from an EMBL/GenBank/DDBJ whole genome shotgun (WGS) entry which is preliminary data.</text>
</comment>
<dbReference type="InterPro" id="IPR036259">
    <property type="entry name" value="MFS_trans_sf"/>
</dbReference>
<keyword evidence="2 5" id="KW-0812">Transmembrane</keyword>
<gene>
    <name evidence="7" type="ORF">GCM10009798_30080</name>
</gene>
<accession>A0ABP5CRG5</accession>
<dbReference type="Gene3D" id="1.20.1250.20">
    <property type="entry name" value="MFS general substrate transporter like domains"/>
    <property type="match status" value="2"/>
</dbReference>
<dbReference type="InterPro" id="IPR051788">
    <property type="entry name" value="MFS_Transporter"/>
</dbReference>
<feature type="domain" description="Major facilitator superfamily (MFS) profile" evidence="6">
    <location>
        <begin position="13"/>
        <end position="390"/>
    </location>
</feature>
<dbReference type="PROSITE" id="PS50850">
    <property type="entry name" value="MFS"/>
    <property type="match status" value="1"/>
</dbReference>
<evidence type="ECO:0000259" key="6">
    <source>
        <dbReference type="PROSITE" id="PS50850"/>
    </source>
</evidence>
<evidence type="ECO:0000256" key="3">
    <source>
        <dbReference type="ARBA" id="ARBA00022989"/>
    </source>
</evidence>
<dbReference type="PANTHER" id="PTHR23514:SF13">
    <property type="entry name" value="INNER MEMBRANE PROTEIN YBJJ"/>
    <property type="match status" value="1"/>
</dbReference>
<dbReference type="Proteomes" id="UP001500571">
    <property type="component" value="Unassembled WGS sequence"/>
</dbReference>
<dbReference type="Pfam" id="PF07690">
    <property type="entry name" value="MFS_1"/>
    <property type="match status" value="1"/>
</dbReference>
<keyword evidence="8" id="KW-1185">Reference proteome</keyword>
<evidence type="ECO:0000313" key="8">
    <source>
        <dbReference type="Proteomes" id="UP001500571"/>
    </source>
</evidence>